<protein>
    <submittedName>
        <fullName evidence="3">Glutathione S-transferase family protein</fullName>
    </submittedName>
</protein>
<sequence>MLKIHGYAGSINVRKVLWTCAELGLAFERIDWGGGTRPVTDPEFQKLNPVGMIPVLEDAGQLFWESNSIVRYLAAREGRDDLLPTDPAKRAHVEKWMDWQISDFNNTWRYAFQATVRRNPSFQDEAQVAASWDRFCASVRVIGQELQRTGAYIAGPHFTCADIVIGLSVHRWRSIPLDRPDLPAIDRYYDRLCERKGFGSTGGTGARKRRSRLSRLLSKTSAHERI</sequence>
<dbReference type="PROSITE" id="PS50405">
    <property type="entry name" value="GST_CTER"/>
    <property type="match status" value="1"/>
</dbReference>
<dbReference type="SUPFAM" id="SSF52833">
    <property type="entry name" value="Thioredoxin-like"/>
    <property type="match status" value="1"/>
</dbReference>
<dbReference type="PROSITE" id="PS50404">
    <property type="entry name" value="GST_NTER"/>
    <property type="match status" value="1"/>
</dbReference>
<dbReference type="InterPro" id="IPR010987">
    <property type="entry name" value="Glutathione-S-Trfase_C-like"/>
</dbReference>
<keyword evidence="4" id="KW-1185">Reference proteome</keyword>
<gene>
    <name evidence="3" type="ORF">JAO75_21270</name>
</gene>
<dbReference type="RefSeq" id="WP_199051151.1">
    <property type="nucleotide sequence ID" value="NZ_JAELXT010000035.1"/>
</dbReference>
<dbReference type="InterPro" id="IPR040079">
    <property type="entry name" value="Glutathione_S-Trfase"/>
</dbReference>
<evidence type="ECO:0000313" key="3">
    <source>
        <dbReference type="EMBL" id="MBJ6127933.1"/>
    </source>
</evidence>
<evidence type="ECO:0000259" key="2">
    <source>
        <dbReference type="PROSITE" id="PS50405"/>
    </source>
</evidence>
<organism evidence="3 4">
    <name type="scientific">Microvirga splendida</name>
    <dbReference type="NCBI Taxonomy" id="2795727"/>
    <lineage>
        <taxon>Bacteria</taxon>
        <taxon>Pseudomonadati</taxon>
        <taxon>Pseudomonadota</taxon>
        <taxon>Alphaproteobacteria</taxon>
        <taxon>Hyphomicrobiales</taxon>
        <taxon>Methylobacteriaceae</taxon>
        <taxon>Microvirga</taxon>
    </lineage>
</organism>
<feature type="domain" description="GST C-terminal" evidence="2">
    <location>
        <begin position="86"/>
        <end position="212"/>
    </location>
</feature>
<evidence type="ECO:0000259" key="1">
    <source>
        <dbReference type="PROSITE" id="PS50404"/>
    </source>
</evidence>
<dbReference type="Pfam" id="PF13417">
    <property type="entry name" value="GST_N_3"/>
    <property type="match status" value="1"/>
</dbReference>
<dbReference type="InterPro" id="IPR036282">
    <property type="entry name" value="Glutathione-S-Trfase_C_sf"/>
</dbReference>
<dbReference type="Pfam" id="PF13410">
    <property type="entry name" value="GST_C_2"/>
    <property type="match status" value="1"/>
</dbReference>
<feature type="domain" description="GST N-terminal" evidence="1">
    <location>
        <begin position="1"/>
        <end position="81"/>
    </location>
</feature>
<reference evidence="4" key="1">
    <citation type="submission" date="2020-12" db="EMBL/GenBank/DDBJ databases">
        <title>Hymenobacter sp.</title>
        <authorList>
            <person name="Kim M.K."/>
        </authorList>
    </citation>
    <scope>NUCLEOTIDE SEQUENCE [LARGE SCALE GENOMIC DNA]</scope>
    <source>
        <strain evidence="4">BT325</strain>
    </source>
</reference>
<dbReference type="Proteomes" id="UP000620670">
    <property type="component" value="Unassembled WGS sequence"/>
</dbReference>
<dbReference type="Gene3D" id="1.20.1050.10">
    <property type="match status" value="1"/>
</dbReference>
<dbReference type="SFLD" id="SFLDG01150">
    <property type="entry name" value="Main.1:_Beta-like"/>
    <property type="match status" value="1"/>
</dbReference>
<dbReference type="SUPFAM" id="SSF47616">
    <property type="entry name" value="GST C-terminal domain-like"/>
    <property type="match status" value="1"/>
</dbReference>
<dbReference type="InterPro" id="IPR036249">
    <property type="entry name" value="Thioredoxin-like_sf"/>
</dbReference>
<dbReference type="CDD" id="cd03047">
    <property type="entry name" value="GST_N_2"/>
    <property type="match status" value="1"/>
</dbReference>
<proteinExistence type="predicted"/>
<dbReference type="PANTHER" id="PTHR44051">
    <property type="entry name" value="GLUTATHIONE S-TRANSFERASE-RELATED"/>
    <property type="match status" value="1"/>
</dbReference>
<dbReference type="EMBL" id="JAELXT010000035">
    <property type="protein sequence ID" value="MBJ6127933.1"/>
    <property type="molecule type" value="Genomic_DNA"/>
</dbReference>
<name>A0ABS0Y6J2_9HYPH</name>
<comment type="caution">
    <text evidence="3">The sequence shown here is derived from an EMBL/GenBank/DDBJ whole genome shotgun (WGS) entry which is preliminary data.</text>
</comment>
<evidence type="ECO:0000313" key="4">
    <source>
        <dbReference type="Proteomes" id="UP000620670"/>
    </source>
</evidence>
<dbReference type="InterPro" id="IPR004045">
    <property type="entry name" value="Glutathione_S-Trfase_N"/>
</dbReference>
<dbReference type="PANTHER" id="PTHR44051:SF19">
    <property type="entry name" value="DISULFIDE-BOND OXIDOREDUCTASE YFCG"/>
    <property type="match status" value="1"/>
</dbReference>
<dbReference type="SFLD" id="SFLDS00019">
    <property type="entry name" value="Glutathione_Transferase_(cytos"/>
    <property type="match status" value="1"/>
</dbReference>
<accession>A0ABS0Y6J2</accession>
<dbReference type="Gene3D" id="3.40.30.10">
    <property type="entry name" value="Glutaredoxin"/>
    <property type="match status" value="1"/>
</dbReference>
<dbReference type="SFLD" id="SFLDG00358">
    <property type="entry name" value="Main_(cytGST)"/>
    <property type="match status" value="1"/>
</dbReference>